<organism evidence="1">
    <name type="scientific">Solanum chacoense</name>
    <name type="common">Chaco potato</name>
    <dbReference type="NCBI Taxonomy" id="4108"/>
    <lineage>
        <taxon>Eukaryota</taxon>
        <taxon>Viridiplantae</taxon>
        <taxon>Streptophyta</taxon>
        <taxon>Embryophyta</taxon>
        <taxon>Tracheophyta</taxon>
        <taxon>Spermatophyta</taxon>
        <taxon>Magnoliopsida</taxon>
        <taxon>eudicotyledons</taxon>
        <taxon>Gunneridae</taxon>
        <taxon>Pentapetalae</taxon>
        <taxon>asterids</taxon>
        <taxon>lamiids</taxon>
        <taxon>Solanales</taxon>
        <taxon>Solanaceae</taxon>
        <taxon>Solanoideae</taxon>
        <taxon>Solaneae</taxon>
        <taxon>Solanum</taxon>
    </lineage>
</organism>
<reference evidence="1" key="1">
    <citation type="submission" date="2015-12" db="EMBL/GenBank/DDBJ databases">
        <title>Gene expression during late stages of embryo sac development: a critical building block for successful pollen-pistil interactions.</title>
        <authorList>
            <person name="Liu Y."/>
            <person name="Joly V."/>
            <person name="Sabar M."/>
            <person name="Matton D.P."/>
        </authorList>
    </citation>
    <scope>NUCLEOTIDE SEQUENCE</scope>
</reference>
<accession>A0A0V0H2P7</accession>
<name>A0A0V0H2P7_SOLCH</name>
<dbReference type="InterPro" id="IPR012337">
    <property type="entry name" value="RNaseH-like_sf"/>
</dbReference>
<evidence type="ECO:0000313" key="1">
    <source>
        <dbReference type="EMBL" id="JAP14668.1"/>
    </source>
</evidence>
<dbReference type="InterPro" id="IPR036397">
    <property type="entry name" value="RNaseH_sf"/>
</dbReference>
<protein>
    <submittedName>
        <fullName evidence="1">Putative ovule protein</fullName>
    </submittedName>
</protein>
<dbReference type="GO" id="GO:0003676">
    <property type="term" value="F:nucleic acid binding"/>
    <property type="evidence" value="ECO:0007669"/>
    <property type="project" value="InterPro"/>
</dbReference>
<dbReference type="Gene3D" id="3.30.420.10">
    <property type="entry name" value="Ribonuclease H-like superfamily/Ribonuclease H"/>
    <property type="match status" value="1"/>
</dbReference>
<dbReference type="EMBL" id="GEDG01026248">
    <property type="protein sequence ID" value="JAP14668.1"/>
    <property type="molecule type" value="Transcribed_RNA"/>
</dbReference>
<dbReference type="SUPFAM" id="SSF53098">
    <property type="entry name" value="Ribonuclease H-like"/>
    <property type="match status" value="1"/>
</dbReference>
<sequence>MDFIIGLPLSQHRVVILLIIDCLSKYGHFIALPAKFNRQKVVMVFVQEFVYLPGFLVTIVCDHDPLISL</sequence>
<dbReference type="AlphaFoldDB" id="A0A0V0H2P7"/>
<proteinExistence type="predicted"/>